<dbReference type="EMBL" id="BANC01000030">
    <property type="protein sequence ID" value="GAN79823.1"/>
    <property type="molecule type" value="Genomic_DNA"/>
</dbReference>
<gene>
    <name evidence="1" type="ORF">Aam_030_056</name>
</gene>
<evidence type="ECO:0000313" key="1">
    <source>
        <dbReference type="EMBL" id="GAN79823.1"/>
    </source>
</evidence>
<name>A0A0D6PF41_9PROT</name>
<protein>
    <submittedName>
        <fullName evidence="1">Uncharacterized protein</fullName>
    </submittedName>
</protein>
<organism evidence="1 2">
    <name type="scientific">Acidocella aminolytica 101 = DSM 11237</name>
    <dbReference type="NCBI Taxonomy" id="1120923"/>
    <lineage>
        <taxon>Bacteria</taxon>
        <taxon>Pseudomonadati</taxon>
        <taxon>Pseudomonadota</taxon>
        <taxon>Alphaproteobacteria</taxon>
        <taxon>Acetobacterales</taxon>
        <taxon>Acidocellaceae</taxon>
        <taxon>Acidocella</taxon>
    </lineage>
</organism>
<dbReference type="AlphaFoldDB" id="A0A0D6PF41"/>
<sequence length="97" mass="9534">MLAAFLAALQVILQDLPEFAAIWPTLEKTISTGAEPTPADLAKIWAAAAAVHERVQSGGASADPAAIASAAVTDAASAASGTLAAPQEAQTPATPVG</sequence>
<proteinExistence type="predicted"/>
<reference evidence="1 2" key="1">
    <citation type="submission" date="2012-11" db="EMBL/GenBank/DDBJ databases">
        <title>Whole genome sequence of Acidocella aminolytica 101 = DSM 11237.</title>
        <authorList>
            <person name="Azuma Y."/>
            <person name="Higashiura N."/>
            <person name="Hirakawa H."/>
            <person name="Matsushita K."/>
        </authorList>
    </citation>
    <scope>NUCLEOTIDE SEQUENCE [LARGE SCALE GENOMIC DNA]</scope>
    <source>
        <strain evidence="2">101 / DSM 11237</strain>
    </source>
</reference>
<evidence type="ECO:0000313" key="2">
    <source>
        <dbReference type="Proteomes" id="UP000032668"/>
    </source>
</evidence>
<dbReference type="RefSeq" id="WP_048878255.1">
    <property type="nucleotide sequence ID" value="NZ_BANC01000030.1"/>
</dbReference>
<accession>A0A0D6PF41</accession>
<dbReference type="STRING" id="1120923.SAMN02746095_02977"/>
<dbReference type="Proteomes" id="UP000032668">
    <property type="component" value="Unassembled WGS sequence"/>
</dbReference>
<comment type="caution">
    <text evidence="1">The sequence shown here is derived from an EMBL/GenBank/DDBJ whole genome shotgun (WGS) entry which is preliminary data.</text>
</comment>
<keyword evidence="2" id="KW-1185">Reference proteome</keyword>